<protein>
    <submittedName>
        <fullName evidence="2">GNAT family N-acetyltransferase</fullName>
        <ecNumber evidence="2">2.3.1.-</ecNumber>
    </submittedName>
</protein>
<sequence length="153" mass="18388">MNIRLAEAKDIKQLIKMRWDFTIEYDDSKKDESFVEFEKEFQSFLENALKSRQWFIWVVEENRKIVSHIYIELIQKVPRPGRITYPFAYMTNVYTVPEYRNKGIGSKLLGSINNWIKENNYEFVIVWPSDESINYYKGNGYVHCAEPMEYFPS</sequence>
<gene>
    <name evidence="2" type="ORF">QGM71_20510</name>
</gene>
<dbReference type="EC" id="2.3.1.-" evidence="2"/>
<dbReference type="GO" id="GO:0016746">
    <property type="term" value="F:acyltransferase activity"/>
    <property type="evidence" value="ECO:0007669"/>
    <property type="project" value="UniProtKB-KW"/>
</dbReference>
<evidence type="ECO:0000313" key="3">
    <source>
        <dbReference type="Proteomes" id="UP001335737"/>
    </source>
</evidence>
<comment type="caution">
    <text evidence="2">The sequence shown here is derived from an EMBL/GenBank/DDBJ whole genome shotgun (WGS) entry which is preliminary data.</text>
</comment>
<reference evidence="2 3" key="1">
    <citation type="journal article" date="2024" name="Int. J. Syst. Evol. Microbiol.">
        <title>Virgibacillus tibetensis sp. nov., isolated from salt lake on the Tibetan Plateau of China.</title>
        <authorList>
            <person name="Phurbu D."/>
            <person name="Liu Z.-X."/>
            <person name="Wang R."/>
            <person name="Zheng Y.-Y."/>
            <person name="Liu H.-C."/>
            <person name="Zhou Y.-G."/>
            <person name="Yu Y.-J."/>
            <person name="Li A.-H."/>
        </authorList>
    </citation>
    <scope>NUCLEOTIDE SEQUENCE [LARGE SCALE GENOMIC DNA]</scope>
    <source>
        <strain evidence="2 3">C22-A2</strain>
    </source>
</reference>
<accession>A0ABU6KKK2</accession>
<proteinExistence type="predicted"/>
<dbReference type="InterPro" id="IPR000182">
    <property type="entry name" value="GNAT_dom"/>
</dbReference>
<keyword evidence="2" id="KW-0808">Transferase</keyword>
<evidence type="ECO:0000259" key="1">
    <source>
        <dbReference type="PROSITE" id="PS51186"/>
    </source>
</evidence>
<dbReference type="SUPFAM" id="SSF55729">
    <property type="entry name" value="Acyl-CoA N-acyltransferases (Nat)"/>
    <property type="match status" value="1"/>
</dbReference>
<feature type="domain" description="N-acetyltransferase" evidence="1">
    <location>
        <begin position="1"/>
        <end position="153"/>
    </location>
</feature>
<dbReference type="CDD" id="cd04301">
    <property type="entry name" value="NAT_SF"/>
    <property type="match status" value="1"/>
</dbReference>
<evidence type="ECO:0000313" key="2">
    <source>
        <dbReference type="EMBL" id="MEC5425842.1"/>
    </source>
</evidence>
<dbReference type="PROSITE" id="PS51186">
    <property type="entry name" value="GNAT"/>
    <property type="match status" value="1"/>
</dbReference>
<name>A0ABU6KKK2_9BACI</name>
<dbReference type="Proteomes" id="UP001335737">
    <property type="component" value="Unassembled WGS sequence"/>
</dbReference>
<dbReference type="Gene3D" id="3.40.630.30">
    <property type="match status" value="1"/>
</dbReference>
<keyword evidence="2" id="KW-0012">Acyltransferase</keyword>
<dbReference type="RefSeq" id="WP_327609376.1">
    <property type="nucleotide sequence ID" value="NZ_JARZFX010000020.1"/>
</dbReference>
<organism evidence="2 3">
    <name type="scientific">Virgibacillus tibetensis</name>
    <dbReference type="NCBI Taxonomy" id="3042313"/>
    <lineage>
        <taxon>Bacteria</taxon>
        <taxon>Bacillati</taxon>
        <taxon>Bacillota</taxon>
        <taxon>Bacilli</taxon>
        <taxon>Bacillales</taxon>
        <taxon>Bacillaceae</taxon>
        <taxon>Virgibacillus</taxon>
    </lineage>
</organism>
<dbReference type="EMBL" id="JARZFX010000020">
    <property type="protein sequence ID" value="MEC5425842.1"/>
    <property type="molecule type" value="Genomic_DNA"/>
</dbReference>
<dbReference type="Pfam" id="PF13527">
    <property type="entry name" value="Acetyltransf_9"/>
    <property type="match status" value="1"/>
</dbReference>
<keyword evidence="3" id="KW-1185">Reference proteome</keyword>
<dbReference type="InterPro" id="IPR016181">
    <property type="entry name" value="Acyl_CoA_acyltransferase"/>
</dbReference>